<protein>
    <recommendedName>
        <fullName evidence="3">Transposase</fullName>
    </recommendedName>
</protein>
<sequence>MGFRHIHRNVKIAALNLYEGGSLSLPQILDAVGFSERTFYRILYLWRTTGDLVKGKSTTRGRPRLLHHDDLEYLLEVVRHDPDWFLDKLLHLLCTNRFISVHYTTIHRELERAGISVKKLAGIAAERNDPSRNNYVREIAPHPAHYLAFIDETSKNDKTPALLDGIVASTVVEGPCT</sequence>
<dbReference type="EMBL" id="JARKIE010000399">
    <property type="protein sequence ID" value="KAJ7645367.1"/>
    <property type="molecule type" value="Genomic_DNA"/>
</dbReference>
<dbReference type="SUPFAM" id="SSF46689">
    <property type="entry name" value="Homeodomain-like"/>
    <property type="match status" value="1"/>
</dbReference>
<proteinExistence type="predicted"/>
<organism evidence="1 2">
    <name type="scientific">Mycena rosella</name>
    <name type="common">Pink bonnet</name>
    <name type="synonym">Agaricus rosellus</name>
    <dbReference type="NCBI Taxonomy" id="1033263"/>
    <lineage>
        <taxon>Eukaryota</taxon>
        <taxon>Fungi</taxon>
        <taxon>Dikarya</taxon>
        <taxon>Basidiomycota</taxon>
        <taxon>Agaricomycotina</taxon>
        <taxon>Agaricomycetes</taxon>
        <taxon>Agaricomycetidae</taxon>
        <taxon>Agaricales</taxon>
        <taxon>Marasmiineae</taxon>
        <taxon>Mycenaceae</taxon>
        <taxon>Mycena</taxon>
    </lineage>
</organism>
<comment type="caution">
    <text evidence="1">The sequence shown here is derived from an EMBL/GenBank/DDBJ whole genome shotgun (WGS) entry which is preliminary data.</text>
</comment>
<evidence type="ECO:0008006" key="3">
    <source>
        <dbReference type="Google" id="ProtNLM"/>
    </source>
</evidence>
<dbReference type="AlphaFoldDB" id="A0AAD7CD86"/>
<gene>
    <name evidence="1" type="ORF">B0H17DRAFT_831714</name>
</gene>
<reference evidence="1" key="1">
    <citation type="submission" date="2023-03" db="EMBL/GenBank/DDBJ databases">
        <title>Massive genome expansion in bonnet fungi (Mycena s.s.) driven by repeated elements and novel gene families across ecological guilds.</title>
        <authorList>
            <consortium name="Lawrence Berkeley National Laboratory"/>
            <person name="Harder C.B."/>
            <person name="Miyauchi S."/>
            <person name="Viragh M."/>
            <person name="Kuo A."/>
            <person name="Thoen E."/>
            <person name="Andreopoulos B."/>
            <person name="Lu D."/>
            <person name="Skrede I."/>
            <person name="Drula E."/>
            <person name="Henrissat B."/>
            <person name="Morin E."/>
            <person name="Kohler A."/>
            <person name="Barry K."/>
            <person name="LaButti K."/>
            <person name="Morin E."/>
            <person name="Salamov A."/>
            <person name="Lipzen A."/>
            <person name="Mereny Z."/>
            <person name="Hegedus B."/>
            <person name="Baldrian P."/>
            <person name="Stursova M."/>
            <person name="Weitz H."/>
            <person name="Taylor A."/>
            <person name="Grigoriev I.V."/>
            <person name="Nagy L.G."/>
            <person name="Martin F."/>
            <person name="Kauserud H."/>
        </authorList>
    </citation>
    <scope>NUCLEOTIDE SEQUENCE</scope>
    <source>
        <strain evidence="1">CBHHK067</strain>
    </source>
</reference>
<keyword evidence="2" id="KW-1185">Reference proteome</keyword>
<feature type="non-terminal residue" evidence="1">
    <location>
        <position position="177"/>
    </location>
</feature>
<evidence type="ECO:0000313" key="1">
    <source>
        <dbReference type="EMBL" id="KAJ7645367.1"/>
    </source>
</evidence>
<accession>A0AAD7CD86</accession>
<dbReference type="PANTHER" id="PTHR48472">
    <property type="entry name" value="TC1-LIKE TRANSPOSASE DDE DOMAIN-CONTAINING PROTEIN"/>
    <property type="match status" value="1"/>
</dbReference>
<name>A0AAD7CD86_MYCRO</name>
<dbReference type="PANTHER" id="PTHR48472:SF1">
    <property type="entry name" value="TC1-LIKE TRANSPOSASE DDE DOMAIN-CONTAINING PROTEIN"/>
    <property type="match status" value="1"/>
</dbReference>
<dbReference type="Proteomes" id="UP001221757">
    <property type="component" value="Unassembled WGS sequence"/>
</dbReference>
<evidence type="ECO:0000313" key="2">
    <source>
        <dbReference type="Proteomes" id="UP001221757"/>
    </source>
</evidence>
<dbReference type="InterPro" id="IPR009057">
    <property type="entry name" value="Homeodomain-like_sf"/>
</dbReference>